<keyword evidence="6" id="KW-0597">Phosphoprotein</keyword>
<evidence type="ECO:0000256" key="1">
    <source>
        <dbReference type="ARBA" id="ARBA00004173"/>
    </source>
</evidence>
<evidence type="ECO:0000313" key="16">
    <source>
        <dbReference type="EMBL" id="KAI5628841.1"/>
    </source>
</evidence>
<evidence type="ECO:0000256" key="10">
    <source>
        <dbReference type="ARBA" id="ARBA00022982"/>
    </source>
</evidence>
<evidence type="ECO:0000256" key="11">
    <source>
        <dbReference type="ARBA" id="ARBA00023098"/>
    </source>
</evidence>
<proteinExistence type="inferred from homology"/>
<evidence type="ECO:0000256" key="6">
    <source>
        <dbReference type="ARBA" id="ARBA00022553"/>
    </source>
</evidence>
<dbReference type="GO" id="GO:0045271">
    <property type="term" value="C:respiratory chain complex I"/>
    <property type="evidence" value="ECO:0007669"/>
    <property type="project" value="UniProtKB-ARBA"/>
</dbReference>
<dbReference type="PANTHER" id="PTHR20863">
    <property type="entry name" value="ACYL CARRIER PROTEIN"/>
    <property type="match status" value="1"/>
</dbReference>
<evidence type="ECO:0000259" key="15">
    <source>
        <dbReference type="PROSITE" id="PS50075"/>
    </source>
</evidence>
<keyword evidence="17" id="KW-1185">Reference proteome</keyword>
<dbReference type="NCBIfam" id="NF002148">
    <property type="entry name" value="PRK00982.1-2"/>
    <property type="match status" value="1"/>
</dbReference>
<keyword evidence="7" id="KW-0679">Respiratory chain</keyword>
<dbReference type="GO" id="GO:0031966">
    <property type="term" value="C:mitochondrial membrane"/>
    <property type="evidence" value="ECO:0007669"/>
    <property type="project" value="UniProtKB-ARBA"/>
</dbReference>
<dbReference type="EMBL" id="MU541276">
    <property type="protein sequence ID" value="KAI5628841.1"/>
    <property type="molecule type" value="Genomic_DNA"/>
</dbReference>
<sequence>MASRVLVHCVRSLRLLQHSGGVLKSASRRSLSLVLFQQPSTWISPVRLFKMHPFRFRGLVLDQCCDPGVSLVHCEVSSPALQLCRQYCDSRPLTLQSIEERVMNVLNLYDKIKPETLESSSHFMKDLGLDSLDQVEIIMAMEDEFGFEIPDTEAEKLMTPAEVVQYIARKKDVTQ</sequence>
<evidence type="ECO:0000256" key="4">
    <source>
        <dbReference type="ARBA" id="ARBA00022450"/>
    </source>
</evidence>
<dbReference type="Gene3D" id="1.10.1200.10">
    <property type="entry name" value="ACP-like"/>
    <property type="match status" value="1"/>
</dbReference>
<dbReference type="FunFam" id="1.10.1200.10:FF:000008">
    <property type="entry name" value="Acyl carrier protein"/>
    <property type="match status" value="1"/>
</dbReference>
<keyword evidence="13 14" id="KW-0275">Fatty acid biosynthesis</keyword>
<evidence type="ECO:0000313" key="17">
    <source>
        <dbReference type="Proteomes" id="UP001205998"/>
    </source>
</evidence>
<dbReference type="InterPro" id="IPR006162">
    <property type="entry name" value="Ppantetheine_attach_site"/>
</dbReference>
<dbReference type="AlphaFoldDB" id="A0AAD5FU64"/>
<name>A0AAD5FU64_SILAS</name>
<dbReference type="InterPro" id="IPR036736">
    <property type="entry name" value="ACP-like_sf"/>
</dbReference>
<gene>
    <name evidence="16" type="ORF">C0J50_2543</name>
</gene>
<dbReference type="PROSITE" id="PS50075">
    <property type="entry name" value="CARRIER"/>
    <property type="match status" value="1"/>
</dbReference>
<evidence type="ECO:0000256" key="7">
    <source>
        <dbReference type="ARBA" id="ARBA00022660"/>
    </source>
</evidence>
<dbReference type="NCBIfam" id="TIGR00517">
    <property type="entry name" value="acyl_carrier"/>
    <property type="match status" value="1"/>
</dbReference>
<keyword evidence="8" id="KW-0276">Fatty acid metabolism</keyword>
<dbReference type="Pfam" id="PF00550">
    <property type="entry name" value="PP-binding"/>
    <property type="match status" value="1"/>
</dbReference>
<protein>
    <recommendedName>
        <fullName evidence="14">Acyl carrier protein</fullName>
    </recommendedName>
</protein>
<comment type="subcellular location">
    <subcellularLocation>
        <location evidence="1">Mitochondrion</location>
    </subcellularLocation>
</comment>
<keyword evidence="3" id="KW-0813">Transport</keyword>
<feature type="domain" description="Carrier" evidence="15">
    <location>
        <begin position="96"/>
        <end position="171"/>
    </location>
</feature>
<comment type="function">
    <text evidence="14">Carrier of the growing fatty acid chain in fatty acid biosynthesis.</text>
</comment>
<evidence type="ECO:0000256" key="3">
    <source>
        <dbReference type="ARBA" id="ARBA00022448"/>
    </source>
</evidence>
<reference evidence="16" key="1">
    <citation type="submission" date="2018-07" db="EMBL/GenBank/DDBJ databases">
        <title>Comparative genomics of catfishes provides insights into carnivory and benthic adaptation.</title>
        <authorList>
            <person name="Zhang Y."/>
            <person name="Wang D."/>
            <person name="Peng Z."/>
            <person name="Zheng S."/>
            <person name="Shao F."/>
            <person name="Tao W."/>
        </authorList>
    </citation>
    <scope>NUCLEOTIDE SEQUENCE</scope>
    <source>
        <strain evidence="16">Chongqing</strain>
    </source>
</reference>
<dbReference type="InterPro" id="IPR009081">
    <property type="entry name" value="PP-bd_ACP"/>
</dbReference>
<dbReference type="HAMAP" id="MF_01217">
    <property type="entry name" value="Acyl_carrier"/>
    <property type="match status" value="1"/>
</dbReference>
<comment type="caution">
    <text evidence="16">The sequence shown here is derived from an EMBL/GenBank/DDBJ whole genome shotgun (WGS) entry which is preliminary data.</text>
</comment>
<dbReference type="GO" id="GO:0000035">
    <property type="term" value="F:acyl binding"/>
    <property type="evidence" value="ECO:0007669"/>
    <property type="project" value="TreeGrafter"/>
</dbReference>
<evidence type="ECO:0000256" key="5">
    <source>
        <dbReference type="ARBA" id="ARBA00022516"/>
    </source>
</evidence>
<keyword evidence="11" id="KW-0443">Lipid metabolism</keyword>
<evidence type="ECO:0000256" key="14">
    <source>
        <dbReference type="RuleBase" id="RU000722"/>
    </source>
</evidence>
<accession>A0AAD5FU64</accession>
<evidence type="ECO:0000256" key="13">
    <source>
        <dbReference type="ARBA" id="ARBA00023160"/>
    </source>
</evidence>
<evidence type="ECO:0000256" key="2">
    <source>
        <dbReference type="ARBA" id="ARBA00010930"/>
    </source>
</evidence>
<keyword evidence="9" id="KW-0809">Transit peptide</keyword>
<dbReference type="PROSITE" id="PS00012">
    <property type="entry name" value="PHOSPHOPANTETHEINE"/>
    <property type="match status" value="1"/>
</dbReference>
<dbReference type="InterPro" id="IPR003231">
    <property type="entry name" value="ACP"/>
</dbReference>
<evidence type="ECO:0000256" key="9">
    <source>
        <dbReference type="ARBA" id="ARBA00022946"/>
    </source>
</evidence>
<dbReference type="Proteomes" id="UP001205998">
    <property type="component" value="Unassembled WGS sequence"/>
</dbReference>
<keyword evidence="10" id="KW-0249">Electron transport</keyword>
<keyword evidence="12" id="KW-0496">Mitochondrion</keyword>
<comment type="similarity">
    <text evidence="2">Belongs to the acyl carrier protein (ACP) family.</text>
</comment>
<keyword evidence="5 14" id="KW-0444">Lipid biosynthesis</keyword>
<dbReference type="SUPFAM" id="SSF47336">
    <property type="entry name" value="ACP-like"/>
    <property type="match status" value="1"/>
</dbReference>
<evidence type="ECO:0000256" key="8">
    <source>
        <dbReference type="ARBA" id="ARBA00022832"/>
    </source>
</evidence>
<dbReference type="PANTHER" id="PTHR20863:SF28">
    <property type="entry name" value="ACYL CARRIER PROTEIN, MITOCHONDRIAL"/>
    <property type="match status" value="1"/>
</dbReference>
<organism evidence="16 17">
    <name type="scientific">Silurus asotus</name>
    <name type="common">Amur catfish</name>
    <name type="synonym">Parasilurus asotus</name>
    <dbReference type="NCBI Taxonomy" id="30991"/>
    <lineage>
        <taxon>Eukaryota</taxon>
        <taxon>Metazoa</taxon>
        <taxon>Chordata</taxon>
        <taxon>Craniata</taxon>
        <taxon>Vertebrata</taxon>
        <taxon>Euteleostomi</taxon>
        <taxon>Actinopterygii</taxon>
        <taxon>Neopterygii</taxon>
        <taxon>Teleostei</taxon>
        <taxon>Ostariophysi</taxon>
        <taxon>Siluriformes</taxon>
        <taxon>Siluridae</taxon>
        <taxon>Silurus</taxon>
    </lineage>
</organism>
<evidence type="ECO:0000256" key="12">
    <source>
        <dbReference type="ARBA" id="ARBA00023128"/>
    </source>
</evidence>
<keyword evidence="4 14" id="KW-0596">Phosphopantetheine</keyword>
<dbReference type="GO" id="GO:0000036">
    <property type="term" value="F:acyl carrier activity"/>
    <property type="evidence" value="ECO:0007669"/>
    <property type="project" value="TreeGrafter"/>
</dbReference>